<keyword evidence="2 8" id="KW-0808">Transferase</keyword>
<comment type="caution">
    <text evidence="8">Lacks conserved residue(s) required for the propagation of feature annotation.</text>
</comment>
<dbReference type="EC" id="2.7.7.77" evidence="8"/>
<comment type="subcellular location">
    <subcellularLocation>
        <location evidence="8">Cytoplasm</location>
    </subcellularLocation>
</comment>
<feature type="binding site" evidence="8">
    <location>
        <position position="22"/>
    </location>
    <ligand>
        <name>GTP</name>
        <dbReference type="ChEBI" id="CHEBI:37565"/>
    </ligand>
</feature>
<feature type="binding site" evidence="8">
    <location>
        <position position="100"/>
    </location>
    <ligand>
        <name>GTP</name>
        <dbReference type="ChEBI" id="CHEBI:37565"/>
    </ligand>
</feature>
<evidence type="ECO:0000256" key="5">
    <source>
        <dbReference type="ARBA" id="ARBA00022842"/>
    </source>
</evidence>
<keyword evidence="11" id="KW-1185">Reference proteome</keyword>
<dbReference type="GO" id="GO:0046872">
    <property type="term" value="F:metal ion binding"/>
    <property type="evidence" value="ECO:0007669"/>
    <property type="project" value="UniProtKB-KW"/>
</dbReference>
<keyword evidence="5 8" id="KW-0460">Magnesium</keyword>
<comment type="function">
    <text evidence="8">Transfers a GMP moiety from GTP to Mo-molybdopterin (Mo-MPT) cofactor (Moco or molybdenum cofactor) to form Mo-molybdopterin guanine dinucleotide (Mo-MGD) cofactor.</text>
</comment>
<feature type="binding site" evidence="8">
    <location>
        <position position="65"/>
    </location>
    <ligand>
        <name>GTP</name>
        <dbReference type="ChEBI" id="CHEBI:37565"/>
    </ligand>
</feature>
<dbReference type="GO" id="GO:1902758">
    <property type="term" value="P:bis(molybdopterin guanine dinucleotide)molybdenum biosynthetic process"/>
    <property type="evidence" value="ECO:0007669"/>
    <property type="project" value="TreeGrafter"/>
</dbReference>
<reference evidence="10 11" key="1">
    <citation type="submission" date="2014-08" db="EMBL/GenBank/DDBJ databases">
        <authorList>
            <person name="Hassan Y.I."/>
            <person name="Lepp D."/>
            <person name="Zhou T."/>
        </authorList>
    </citation>
    <scope>NUCLEOTIDE SEQUENCE [LARGE SCALE GENOMIC DNA]</scope>
    <source>
        <strain evidence="10 11">IFO13584</strain>
    </source>
</reference>
<evidence type="ECO:0000313" key="11">
    <source>
        <dbReference type="Proteomes" id="UP000028981"/>
    </source>
</evidence>
<evidence type="ECO:0000256" key="2">
    <source>
        <dbReference type="ARBA" id="ARBA00022679"/>
    </source>
</evidence>
<evidence type="ECO:0000313" key="10">
    <source>
        <dbReference type="EMBL" id="KFL31373.1"/>
    </source>
</evidence>
<feature type="domain" description="MobA-like NTP transferase" evidence="9">
    <location>
        <begin position="6"/>
        <end position="162"/>
    </location>
</feature>
<dbReference type="Pfam" id="PF12804">
    <property type="entry name" value="NTP_transf_3"/>
    <property type="match status" value="1"/>
</dbReference>
<keyword evidence="6 8" id="KW-0342">GTP-binding</keyword>
<dbReference type="GO" id="GO:0005525">
    <property type="term" value="F:GTP binding"/>
    <property type="evidence" value="ECO:0007669"/>
    <property type="project" value="UniProtKB-UniRule"/>
</dbReference>
<evidence type="ECO:0000256" key="1">
    <source>
        <dbReference type="ARBA" id="ARBA00022490"/>
    </source>
</evidence>
<dbReference type="Proteomes" id="UP000028981">
    <property type="component" value="Unassembled WGS sequence"/>
</dbReference>
<accession>A0A087M3C0</accession>
<gene>
    <name evidence="8" type="primary">mobA</name>
    <name evidence="10" type="ORF">JP75_07330</name>
</gene>
<proteinExistence type="inferred from homology"/>
<keyword evidence="1 8" id="KW-0963">Cytoplasm</keyword>
<dbReference type="InterPro" id="IPR029044">
    <property type="entry name" value="Nucleotide-diphossugar_trans"/>
</dbReference>
<evidence type="ECO:0000256" key="8">
    <source>
        <dbReference type="HAMAP-Rule" id="MF_00316"/>
    </source>
</evidence>
<dbReference type="PANTHER" id="PTHR19136">
    <property type="entry name" value="MOLYBDENUM COFACTOR GUANYLYLTRANSFERASE"/>
    <property type="match status" value="1"/>
</dbReference>
<dbReference type="InterPro" id="IPR013482">
    <property type="entry name" value="Molybde_CF_guanTrfase"/>
</dbReference>
<dbReference type="PANTHER" id="PTHR19136:SF81">
    <property type="entry name" value="MOLYBDENUM COFACTOR GUANYLYLTRANSFERASE"/>
    <property type="match status" value="1"/>
</dbReference>
<evidence type="ECO:0000256" key="4">
    <source>
        <dbReference type="ARBA" id="ARBA00022741"/>
    </source>
</evidence>
<keyword evidence="3 8" id="KW-0479">Metal-binding</keyword>
<dbReference type="AlphaFoldDB" id="A0A087M3C0"/>
<evidence type="ECO:0000256" key="3">
    <source>
        <dbReference type="ARBA" id="ARBA00022723"/>
    </source>
</evidence>
<organism evidence="10 11">
    <name type="scientific">Devosia riboflavina</name>
    <dbReference type="NCBI Taxonomy" id="46914"/>
    <lineage>
        <taxon>Bacteria</taxon>
        <taxon>Pseudomonadati</taxon>
        <taxon>Pseudomonadota</taxon>
        <taxon>Alphaproteobacteria</taxon>
        <taxon>Hyphomicrobiales</taxon>
        <taxon>Devosiaceae</taxon>
        <taxon>Devosia</taxon>
    </lineage>
</organism>
<evidence type="ECO:0000256" key="7">
    <source>
        <dbReference type="ARBA" id="ARBA00023150"/>
    </source>
</evidence>
<name>A0A087M3C0_9HYPH</name>
<dbReference type="HAMAP" id="MF_00316">
    <property type="entry name" value="MobA"/>
    <property type="match status" value="1"/>
</dbReference>
<dbReference type="RefSeq" id="WP_035081044.1">
    <property type="nucleotide sequence ID" value="NZ_JQGC01000006.1"/>
</dbReference>
<comment type="similarity">
    <text evidence="8">Belongs to the MobA family.</text>
</comment>
<feature type="binding site" evidence="8">
    <location>
        <position position="100"/>
    </location>
    <ligand>
        <name>Mg(2+)</name>
        <dbReference type="ChEBI" id="CHEBI:18420"/>
    </ligand>
</feature>
<dbReference type="GO" id="GO:0005737">
    <property type="term" value="C:cytoplasm"/>
    <property type="evidence" value="ECO:0007669"/>
    <property type="project" value="UniProtKB-SubCell"/>
</dbReference>
<dbReference type="GO" id="GO:0061603">
    <property type="term" value="F:molybdenum cofactor guanylyltransferase activity"/>
    <property type="evidence" value="ECO:0007669"/>
    <property type="project" value="UniProtKB-EC"/>
</dbReference>
<evidence type="ECO:0000259" key="9">
    <source>
        <dbReference type="Pfam" id="PF12804"/>
    </source>
</evidence>
<evidence type="ECO:0000256" key="6">
    <source>
        <dbReference type="ARBA" id="ARBA00023134"/>
    </source>
</evidence>
<comment type="cofactor">
    <cofactor evidence="8">
        <name>Mg(2+)</name>
        <dbReference type="ChEBI" id="CHEBI:18420"/>
    </cofactor>
</comment>
<dbReference type="CDD" id="cd02503">
    <property type="entry name" value="MobA"/>
    <property type="match status" value="1"/>
</dbReference>
<dbReference type="SUPFAM" id="SSF53448">
    <property type="entry name" value="Nucleotide-diphospho-sugar transferases"/>
    <property type="match status" value="1"/>
</dbReference>
<dbReference type="Gene3D" id="3.90.550.10">
    <property type="entry name" value="Spore Coat Polysaccharide Biosynthesis Protein SpsA, Chain A"/>
    <property type="match status" value="1"/>
</dbReference>
<dbReference type="EMBL" id="JQGC01000006">
    <property type="protein sequence ID" value="KFL31373.1"/>
    <property type="molecule type" value="Genomic_DNA"/>
</dbReference>
<comment type="domain">
    <text evidence="8">The N-terminal domain determines nucleotide recognition and specific binding, while the C-terminal domain determines the specific binding to the target protein.</text>
</comment>
<keyword evidence="4 8" id="KW-0547">Nucleotide-binding</keyword>
<dbReference type="InterPro" id="IPR025877">
    <property type="entry name" value="MobA-like_NTP_Trfase"/>
</dbReference>
<comment type="catalytic activity">
    <reaction evidence="8">
        <text>Mo-molybdopterin + GTP + H(+) = Mo-molybdopterin guanine dinucleotide + diphosphate</text>
        <dbReference type="Rhea" id="RHEA:34243"/>
        <dbReference type="ChEBI" id="CHEBI:15378"/>
        <dbReference type="ChEBI" id="CHEBI:33019"/>
        <dbReference type="ChEBI" id="CHEBI:37565"/>
        <dbReference type="ChEBI" id="CHEBI:71302"/>
        <dbReference type="ChEBI" id="CHEBI:71310"/>
        <dbReference type="EC" id="2.7.7.77"/>
    </reaction>
</comment>
<comment type="subunit">
    <text evidence="8">Monomer.</text>
</comment>
<comment type="caution">
    <text evidence="10">The sequence shown here is derived from an EMBL/GenBank/DDBJ whole genome shotgun (WGS) entry which is preliminary data.</text>
</comment>
<dbReference type="STRING" id="46914.JP75_07330"/>
<dbReference type="OrthoDB" id="9788394at2"/>
<sequence length="199" mass="21504">MREVFGLILAGGEGSRLGGVRKADLRIGGVPLLERVARAIAPDVSELLIASGQDDTLGSYTCIRDESTTRLGPLAGIRTAVRYLEMRAEPEDVLVSVAVDTPFLPRNYVARLKHAVAEAGAAYAAWGENIYPTNSAWRLNALRDALEDAGESDGPKAILRKLGATPVDWTAESTIDPFSNINRLDDLIALQRRALHGDR</sequence>
<protein>
    <recommendedName>
        <fullName evidence="8">Molybdenum cofactor guanylyltransferase</fullName>
        <shortName evidence="8">MoCo guanylyltransferase</shortName>
        <ecNumber evidence="8">2.7.7.77</ecNumber>
    </recommendedName>
    <alternativeName>
        <fullName evidence="8">GTP:molybdopterin guanylyltransferase</fullName>
    </alternativeName>
    <alternativeName>
        <fullName evidence="8">Mo-MPT guanylyltransferase</fullName>
    </alternativeName>
    <alternativeName>
        <fullName evidence="8">Molybdopterin guanylyltransferase</fullName>
    </alternativeName>
    <alternativeName>
        <fullName evidence="8">Molybdopterin-guanine dinucleotide synthase</fullName>
        <shortName evidence="8">MGD synthase</shortName>
    </alternativeName>
</protein>
<feature type="binding site" evidence="8">
    <location>
        <begin position="9"/>
        <end position="11"/>
    </location>
    <ligand>
        <name>GTP</name>
        <dbReference type="ChEBI" id="CHEBI:37565"/>
    </ligand>
</feature>
<keyword evidence="7 8" id="KW-0501">Molybdenum cofactor biosynthesis</keyword>